<feature type="transmembrane region" description="Helical" evidence="2">
    <location>
        <begin position="88"/>
        <end position="109"/>
    </location>
</feature>
<evidence type="ECO:0000313" key="4">
    <source>
        <dbReference type="Proteomes" id="UP001165082"/>
    </source>
</evidence>
<dbReference type="PANTHER" id="PTHR46594">
    <property type="entry name" value="P-TYPE CATION-TRANSPORTING ATPASE"/>
    <property type="match status" value="1"/>
</dbReference>
<sequence length="210" mass="22737">MAEAGKPSIFALGLQEIVDLSAGTVVMGGSTLTLTYTPSTGVGPRTLQRYFGLLLPPGTDAKVLREEKITEDGYERVEKELNGKKTRFYIAFLLTLPVFLFSMILPMLFPTFLLPLTTPFYNGLAPLDLILLLFATPVQLCCGWVFYKGAYKSVLSKSLGMDMLVVVGTTASYGYGISSISSSLLSPVRSGGSEFLETSCVLLTFVLMGK</sequence>
<dbReference type="AlphaFoldDB" id="A0A9W6ZJ94"/>
<keyword evidence="2" id="KW-0472">Membrane</keyword>
<dbReference type="PANTHER" id="PTHR46594:SF4">
    <property type="entry name" value="P-TYPE CATION-TRANSPORTING ATPASE"/>
    <property type="match status" value="1"/>
</dbReference>
<dbReference type="OrthoDB" id="432719at2759"/>
<evidence type="ECO:0000256" key="2">
    <source>
        <dbReference type="SAM" id="Phobius"/>
    </source>
</evidence>
<organism evidence="3 4">
    <name type="scientific">Triparma retinervis</name>
    <dbReference type="NCBI Taxonomy" id="2557542"/>
    <lineage>
        <taxon>Eukaryota</taxon>
        <taxon>Sar</taxon>
        <taxon>Stramenopiles</taxon>
        <taxon>Ochrophyta</taxon>
        <taxon>Bolidophyceae</taxon>
        <taxon>Parmales</taxon>
        <taxon>Triparmaceae</taxon>
        <taxon>Triparma</taxon>
    </lineage>
</organism>
<accession>A0A9W6ZJ94</accession>
<feature type="transmembrane region" description="Helical" evidence="2">
    <location>
        <begin position="129"/>
        <end position="147"/>
    </location>
</feature>
<keyword evidence="2" id="KW-0812">Transmembrane</keyword>
<keyword evidence="2" id="KW-1133">Transmembrane helix</keyword>
<feature type="non-terminal residue" evidence="3">
    <location>
        <position position="210"/>
    </location>
</feature>
<comment type="caution">
    <text evidence="3">The sequence shown here is derived from an EMBL/GenBank/DDBJ whole genome shotgun (WGS) entry which is preliminary data.</text>
</comment>
<gene>
    <name evidence="3" type="ORF">TrRE_jg9718</name>
</gene>
<proteinExistence type="predicted"/>
<keyword evidence="1" id="KW-0479">Metal-binding</keyword>
<dbReference type="PRINTS" id="PR00942">
    <property type="entry name" value="CUATPASEI"/>
</dbReference>
<keyword evidence="4" id="KW-1185">Reference proteome</keyword>
<dbReference type="Proteomes" id="UP001165082">
    <property type="component" value="Unassembled WGS sequence"/>
</dbReference>
<evidence type="ECO:0000313" key="3">
    <source>
        <dbReference type="EMBL" id="GMH55544.1"/>
    </source>
</evidence>
<dbReference type="GO" id="GO:0046872">
    <property type="term" value="F:metal ion binding"/>
    <property type="evidence" value="ECO:0007669"/>
    <property type="project" value="UniProtKB-KW"/>
</dbReference>
<name>A0A9W6ZJ94_9STRA</name>
<dbReference type="EMBL" id="BRXZ01002149">
    <property type="protein sequence ID" value="GMH55544.1"/>
    <property type="molecule type" value="Genomic_DNA"/>
</dbReference>
<protein>
    <submittedName>
        <fullName evidence="3">Uncharacterized protein</fullName>
    </submittedName>
</protein>
<reference evidence="3" key="1">
    <citation type="submission" date="2022-07" db="EMBL/GenBank/DDBJ databases">
        <title>Genome analysis of Parmales, a sister group of diatoms, reveals the evolutionary specialization of diatoms from phago-mixotrophs to photoautotrophs.</title>
        <authorList>
            <person name="Ban H."/>
            <person name="Sato S."/>
            <person name="Yoshikawa S."/>
            <person name="Kazumasa Y."/>
            <person name="Nakamura Y."/>
            <person name="Ichinomiya M."/>
            <person name="Saitoh K."/>
            <person name="Sato N."/>
            <person name="Blanc-Mathieu R."/>
            <person name="Endo H."/>
            <person name="Kuwata A."/>
            <person name="Ogata H."/>
        </authorList>
    </citation>
    <scope>NUCLEOTIDE SEQUENCE</scope>
</reference>
<evidence type="ECO:0000256" key="1">
    <source>
        <dbReference type="ARBA" id="ARBA00022723"/>
    </source>
</evidence>